<keyword evidence="6" id="KW-0378">Hydrolase</keyword>
<dbReference type="PANTHER" id="PTHR32114:SF2">
    <property type="entry name" value="ABC TRANSPORTER ABCH.3"/>
    <property type="match status" value="1"/>
</dbReference>
<sequence>MKISRLIINNFRVFSGRYLFDFSDKQLILIGGQNGHGKSSLFDAIQWCLTGEIRRYRGTKEYQTFNYIINENVLASGGTRVDASVEVWLQTDTYMHRIKRTLQKGTASQITKLMIDGQSYGVREGATKICEILFLDNEDDEPAKLEQIKNLPSYFSTTQLLSQDQLHEFILASNPKDRFNLMEKVLGLDEYGTEFGKYLLESLQVIKQESSQIYVPLQKLKESWVEASTKLKEKEALLTKLGGITEEDILSQLISLRSQIRSNYITKAHVNPIKINDELLVEYRDIRKDINKHEDLLQSILLILQESRPYFDLTEEKYLSEQQRLSSDLKTVQLRKSRRETGILRAERRKSEMELLLQKRTAYAQKQGEKEELNNKLTIVEHQVLGILNNAQVIKAREEHESISHFLKVYRETQDDFSEIITKIEICKATSLSKLLSKQMSDLTDSLQILESRRELVTGDRDKVIIDLASVSGQVLSSKDNTINQMIHDIQTFLLGQVEDSCPVCGAEFQNSQILHEAVHLTLEEAKRQLSTLEQKEIKLTGIKNAIDREIEQIDTDIVKNNAQLQEIKSLYDENQLEIEKQKLSLESWEFDTPLEELNELNEKMNLFLEEYLIAYRLLLSLDELQSELVRLKNERDIIIKWMTDSENIIGTRVNYLLGPEERLIYKIQKYNQYILLANTQVEQNIQEIKEIQGHLVALKHSWVEQEEKAKEIKILIPEFDRFKPDFNHWVKTFYDQKSDLTRINTAFGQILEKMEAYLSKGEVADVKLEEQRLSDLIEVRSRELEHFATLESEINLLRERHEKIRSDLMTDYLIDHSEAIDQMFLQISPHAIFKHVHLVPREGNLYILMSEQNGESLEWTTLSEDQLATKFNASLTFSSAQANVLAVCIFLSLALSQRWTELELIGIDDPFQNMDDINVFSFIDVISQILTRKQVMISSHNEDLINLIKNKSGLDTEKVGFIHFKSYSKNQVDIDTNCNVLNSNLN</sequence>
<evidence type="ECO:0000256" key="1">
    <source>
        <dbReference type="ARBA" id="ARBA00006930"/>
    </source>
</evidence>
<evidence type="ECO:0000313" key="6">
    <source>
        <dbReference type="EMBL" id="MDR6780406.1"/>
    </source>
</evidence>
<evidence type="ECO:0000256" key="4">
    <source>
        <dbReference type="SAM" id="Coils"/>
    </source>
</evidence>
<dbReference type="SUPFAM" id="SSF52540">
    <property type="entry name" value="P-loop containing nucleoside triphosphate hydrolases"/>
    <property type="match status" value="1"/>
</dbReference>
<dbReference type="GO" id="GO:0004527">
    <property type="term" value="F:exonuclease activity"/>
    <property type="evidence" value="ECO:0007669"/>
    <property type="project" value="UniProtKB-KW"/>
</dbReference>
<dbReference type="EMBL" id="JAVDUG010000007">
    <property type="protein sequence ID" value="MDR6780406.1"/>
    <property type="molecule type" value="Genomic_DNA"/>
</dbReference>
<dbReference type="PANTHER" id="PTHR32114">
    <property type="entry name" value="ABC TRANSPORTER ABCH.3"/>
    <property type="match status" value="1"/>
</dbReference>
<feature type="coiled-coil region" evidence="4">
    <location>
        <begin position="356"/>
        <end position="383"/>
    </location>
</feature>
<proteinExistence type="inferred from homology"/>
<evidence type="ECO:0000313" key="7">
    <source>
        <dbReference type="Proteomes" id="UP001266807"/>
    </source>
</evidence>
<keyword evidence="7" id="KW-1185">Reference proteome</keyword>
<dbReference type="InterPro" id="IPR038729">
    <property type="entry name" value="Rad50/SbcC_AAA"/>
</dbReference>
<evidence type="ECO:0000259" key="5">
    <source>
        <dbReference type="Pfam" id="PF13476"/>
    </source>
</evidence>
<keyword evidence="6" id="KW-0269">Exonuclease</keyword>
<comment type="similarity">
    <text evidence="1">Belongs to the SMC family. SbcC subfamily.</text>
</comment>
<dbReference type="InterPro" id="IPR027417">
    <property type="entry name" value="P-loop_NTPase"/>
</dbReference>
<feature type="coiled-coil region" evidence="4">
    <location>
        <begin position="516"/>
        <end position="553"/>
    </location>
</feature>
<dbReference type="Gene3D" id="3.40.50.300">
    <property type="entry name" value="P-loop containing nucleotide triphosphate hydrolases"/>
    <property type="match status" value="2"/>
</dbReference>
<evidence type="ECO:0000256" key="2">
    <source>
        <dbReference type="ARBA" id="ARBA00011322"/>
    </source>
</evidence>
<comment type="subunit">
    <text evidence="2">Heterodimer of SbcC and SbcD.</text>
</comment>
<dbReference type="SUPFAM" id="SSF75712">
    <property type="entry name" value="Rad50 coiled-coil Zn hook"/>
    <property type="match status" value="1"/>
</dbReference>
<organism evidence="6 7">
    <name type="scientific">Paenibacillus peoriae</name>
    <dbReference type="NCBI Taxonomy" id="59893"/>
    <lineage>
        <taxon>Bacteria</taxon>
        <taxon>Bacillati</taxon>
        <taxon>Bacillota</taxon>
        <taxon>Bacilli</taxon>
        <taxon>Bacillales</taxon>
        <taxon>Paenibacillaceae</taxon>
        <taxon>Paenibacillus</taxon>
    </lineage>
</organism>
<keyword evidence="4" id="KW-0175">Coiled coil</keyword>
<protein>
    <recommendedName>
        <fullName evidence="3">Nuclease SbcCD subunit C</fullName>
    </recommendedName>
</protein>
<gene>
    <name evidence="6" type="ORF">J2W98_004701</name>
</gene>
<accession>A0ABU1QL85</accession>
<evidence type="ECO:0000256" key="3">
    <source>
        <dbReference type="ARBA" id="ARBA00013368"/>
    </source>
</evidence>
<name>A0ABU1QL85_9BACL</name>
<dbReference type="RefSeq" id="WP_310168989.1">
    <property type="nucleotide sequence ID" value="NZ_JAVDUG010000007.1"/>
</dbReference>
<keyword evidence="6" id="KW-0540">Nuclease</keyword>
<dbReference type="Pfam" id="PF13476">
    <property type="entry name" value="AAA_23"/>
    <property type="match status" value="1"/>
</dbReference>
<feature type="domain" description="Rad50/SbcC-type AAA" evidence="5">
    <location>
        <begin position="5"/>
        <end position="234"/>
    </location>
</feature>
<comment type="caution">
    <text evidence="6">The sequence shown here is derived from an EMBL/GenBank/DDBJ whole genome shotgun (WGS) entry which is preliminary data.</text>
</comment>
<dbReference type="Proteomes" id="UP001266807">
    <property type="component" value="Unassembled WGS sequence"/>
</dbReference>
<reference evidence="6 7" key="1">
    <citation type="submission" date="2023-07" db="EMBL/GenBank/DDBJ databases">
        <title>Sorghum-associated microbial communities from plants grown in Nebraska, USA.</title>
        <authorList>
            <person name="Schachtman D."/>
        </authorList>
    </citation>
    <scope>NUCLEOTIDE SEQUENCE [LARGE SCALE GENOMIC DNA]</scope>
    <source>
        <strain evidence="6 7">BE143</strain>
    </source>
</reference>